<dbReference type="WBParaSite" id="HNAJ_0000417001-mRNA-1">
    <property type="protein sequence ID" value="HNAJ_0000417001-mRNA-1"/>
    <property type="gene ID" value="HNAJ_0000417001"/>
</dbReference>
<dbReference type="Proteomes" id="UP000278807">
    <property type="component" value="Unassembled WGS sequence"/>
</dbReference>
<protein>
    <submittedName>
        <fullName evidence="5">VHS domain-containing protein</fullName>
    </submittedName>
</protein>
<dbReference type="EMBL" id="UZAE01002755">
    <property type="protein sequence ID" value="VDO00028.1"/>
    <property type="molecule type" value="Genomic_DNA"/>
</dbReference>
<comment type="similarity">
    <text evidence="1">Belongs to the taxilin family.</text>
</comment>
<keyword evidence="4" id="KW-1185">Reference proteome</keyword>
<gene>
    <name evidence="3" type="ORF">HNAJ_LOCUS4168</name>
</gene>
<dbReference type="PANTHER" id="PTHR16127">
    <property type="entry name" value="TAXILIN"/>
    <property type="match status" value="1"/>
</dbReference>
<evidence type="ECO:0000313" key="3">
    <source>
        <dbReference type="EMBL" id="VDO00028.1"/>
    </source>
</evidence>
<reference evidence="5" key="1">
    <citation type="submission" date="2017-02" db="UniProtKB">
        <authorList>
            <consortium name="WormBaseParasite"/>
        </authorList>
    </citation>
    <scope>IDENTIFICATION</scope>
</reference>
<dbReference type="GO" id="GO:0019905">
    <property type="term" value="F:syntaxin binding"/>
    <property type="evidence" value="ECO:0007669"/>
    <property type="project" value="InterPro"/>
</dbReference>
<evidence type="ECO:0000256" key="1">
    <source>
        <dbReference type="ARBA" id="ARBA00009550"/>
    </source>
</evidence>
<dbReference type="STRING" id="102285.A0A0R3TAT1"/>
<feature type="coiled-coil region" evidence="2">
    <location>
        <begin position="26"/>
        <end position="60"/>
    </location>
</feature>
<dbReference type="OrthoDB" id="425555at2759"/>
<dbReference type="AlphaFoldDB" id="A0A0R3TAT1"/>
<dbReference type="InterPro" id="IPR026183">
    <property type="entry name" value="Taxilin_fam"/>
</dbReference>
<reference evidence="3 4" key="2">
    <citation type="submission" date="2018-11" db="EMBL/GenBank/DDBJ databases">
        <authorList>
            <consortium name="Pathogen Informatics"/>
        </authorList>
    </citation>
    <scope>NUCLEOTIDE SEQUENCE [LARGE SCALE GENOMIC DNA]</scope>
</reference>
<name>A0A0R3TAT1_RODNA</name>
<dbReference type="PANTHER" id="PTHR16127:SF13">
    <property type="entry name" value="GH01188P"/>
    <property type="match status" value="1"/>
</dbReference>
<accession>A0A0R3TAT1</accession>
<evidence type="ECO:0000256" key="2">
    <source>
        <dbReference type="SAM" id="Coils"/>
    </source>
</evidence>
<sequence>MTKHVRTAESAALEWRSKWELSQKALLEMIEECRKEKTKAQTLQKQVDSLSNLCRALRAASTSQPSKGS</sequence>
<proteinExistence type="inferred from homology"/>
<evidence type="ECO:0000313" key="5">
    <source>
        <dbReference type="WBParaSite" id="HNAJ_0000417001-mRNA-1"/>
    </source>
</evidence>
<organism evidence="5">
    <name type="scientific">Rodentolepis nana</name>
    <name type="common">Dwarf tapeworm</name>
    <name type="synonym">Hymenolepis nana</name>
    <dbReference type="NCBI Taxonomy" id="102285"/>
    <lineage>
        <taxon>Eukaryota</taxon>
        <taxon>Metazoa</taxon>
        <taxon>Spiralia</taxon>
        <taxon>Lophotrochozoa</taxon>
        <taxon>Platyhelminthes</taxon>
        <taxon>Cestoda</taxon>
        <taxon>Eucestoda</taxon>
        <taxon>Cyclophyllidea</taxon>
        <taxon>Hymenolepididae</taxon>
        <taxon>Rodentolepis</taxon>
    </lineage>
</organism>
<keyword evidence="2" id="KW-0175">Coiled coil</keyword>
<evidence type="ECO:0000313" key="4">
    <source>
        <dbReference type="Proteomes" id="UP000278807"/>
    </source>
</evidence>
<dbReference type="Pfam" id="PF09728">
    <property type="entry name" value="Taxilin"/>
    <property type="match status" value="1"/>
</dbReference>